<feature type="compositionally biased region" description="Acidic residues" evidence="2">
    <location>
        <begin position="942"/>
        <end position="981"/>
    </location>
</feature>
<feature type="compositionally biased region" description="Low complexity" evidence="2">
    <location>
        <begin position="357"/>
        <end position="394"/>
    </location>
</feature>
<feature type="compositionally biased region" description="Polar residues" evidence="2">
    <location>
        <begin position="552"/>
        <end position="581"/>
    </location>
</feature>
<feature type="compositionally biased region" description="Polar residues" evidence="2">
    <location>
        <begin position="34"/>
        <end position="47"/>
    </location>
</feature>
<gene>
    <name evidence="3" type="ORF">PDIGIT_LOCUS14016</name>
</gene>
<evidence type="ECO:0000256" key="1">
    <source>
        <dbReference type="SAM" id="Coils"/>
    </source>
</evidence>
<feature type="compositionally biased region" description="Polar residues" evidence="2">
    <location>
        <begin position="213"/>
        <end position="224"/>
    </location>
</feature>
<keyword evidence="1" id="KW-0175">Coiled coil</keyword>
<feature type="compositionally biased region" description="Pro residues" evidence="2">
    <location>
        <begin position="124"/>
        <end position="147"/>
    </location>
</feature>
<feature type="region of interest" description="Disordered" evidence="2">
    <location>
        <begin position="1"/>
        <end position="234"/>
    </location>
</feature>
<evidence type="ECO:0000256" key="2">
    <source>
        <dbReference type="SAM" id="MobiDB-lite"/>
    </source>
</evidence>
<feature type="compositionally biased region" description="Low complexity" evidence="2">
    <location>
        <begin position="22"/>
        <end position="33"/>
    </location>
</feature>
<dbReference type="EMBL" id="CAOQHR010000011">
    <property type="protein sequence ID" value="CAI6340831.1"/>
    <property type="molecule type" value="Genomic_DNA"/>
</dbReference>
<evidence type="ECO:0000313" key="4">
    <source>
        <dbReference type="Proteomes" id="UP001152607"/>
    </source>
</evidence>
<dbReference type="AlphaFoldDB" id="A0A9W4UR73"/>
<feature type="compositionally biased region" description="Basic and acidic residues" evidence="2">
    <location>
        <begin position="606"/>
        <end position="626"/>
    </location>
</feature>
<feature type="compositionally biased region" description="Polar residues" evidence="2">
    <location>
        <begin position="456"/>
        <end position="466"/>
    </location>
</feature>
<feature type="compositionally biased region" description="Low complexity" evidence="2">
    <location>
        <begin position="839"/>
        <end position="854"/>
    </location>
</feature>
<feature type="compositionally biased region" description="Basic and acidic residues" evidence="2">
    <location>
        <begin position="732"/>
        <end position="749"/>
    </location>
</feature>
<accession>A0A9W4UR73</accession>
<feature type="compositionally biased region" description="Low complexity" evidence="2">
    <location>
        <begin position="64"/>
        <end position="99"/>
    </location>
</feature>
<reference evidence="3" key="1">
    <citation type="submission" date="2023-01" db="EMBL/GenBank/DDBJ databases">
        <authorList>
            <person name="Van Ghelder C."/>
            <person name="Rancurel C."/>
        </authorList>
    </citation>
    <scope>NUCLEOTIDE SEQUENCE</scope>
    <source>
        <strain evidence="3">CNCM I-4278</strain>
    </source>
</reference>
<feature type="compositionally biased region" description="Polar residues" evidence="2">
    <location>
        <begin position="929"/>
        <end position="941"/>
    </location>
</feature>
<proteinExistence type="predicted"/>
<dbReference type="OrthoDB" id="1922977at2759"/>
<feature type="compositionally biased region" description="Polar residues" evidence="2">
    <location>
        <begin position="879"/>
        <end position="888"/>
    </location>
</feature>
<sequence>MATNWQPPFGLPFTMPMPPQTPQSQSQQHGQTPNGQYQSQNASWTPQTDDHANQWAIPGLNNQTYNQNSQSSYSPSPAAWPSSFPTPQMWQQAMQMQMQFPIMSNGAFPPPPMLYNNPPHTTTHPPPPGLPPAAPTFQPAQPPPPPATNRQQHYHMDAMDVDKEDGELSESDPASQSPAGHASAHQPPPPRSAPQAAPRSNGPIYASHRERYTPNQQAATQKSTVEPEATDSIVQQRDEAQKFIKLLHGNNIGYRALANEDLDTDLLRGLYRSLNLPSEPEPVPPPKATTGPAASTALSATTPSTPTNNTAVSNNNKLSSVKTNIAPVPPTKSAPSPVDRKDYIARLQAAKKGKQVAATKAASPQQAQTPPASATPTPAANAQQPSGEEQQTQQARQNRVIQERIQALKNNPATPVPTQPAASKTPLSNGPPATGLQSPASTAVVKPLSLPAKPQLPSQVTPTTPYSGIPGLFMNLPSTMQGPPPTLSGTKRPLPSDSMDTPAAATSANPEPKLVIEPNNHNNNAETEGARPSKLPLRTAQQNEQRVAAPNAASTPSRPASVNPVQSAVSTPDIQAPSSQARNEEMEDKQKRLAAAKLQAIQKLKQQREQNKQQKAKLAETPEKETMVQQATVPAPTVPPPANTTQPGDIAAPGASSIAHVDEGSLRSVKRLRRAKIEKDLPDLDAELAANSAKMDKLAKELQELAANDKRMQEDKAKLIEELEQLGIDTEGMEHSELRATKEAIDREQATAVPPAGSEPSAALHTSPVDSTAPAVPRSSPPKPSQPSSALIGLPPKPVSAAPIDVTPTHSSGIPGLGAPITRPSFVDAAYGSRSGTNASSRSDAASAAPKASAVTESATPMTEEEDFYSPKEADARSSKNVVPNSPSEDGEVAMSESEEEYEPDEPQVLIQQAPPQPEQEAAPKLTDDVTTATSPTSTSGDDGELASPDEAEEADDGAMDISSSEDSDSSDSDSDSDSDADATTKSPPRGVIVINDGAQPADNVVSDPEQATAVTQQPPVDPWAYVPYESPLRKFKSYRYHPKYAGEVQSGYLSLTYSHQIDPDTPVCPTEAQGEMCLDPICQNQHFCQMSISGEKLLVQLGTANPGKTPDEKTQWNEGLRNVLKNLRKENSKDPNAIAQEIAKFRREFLKDDTRVVNLQ</sequence>
<feature type="region of interest" description="Disordered" evidence="2">
    <location>
        <begin position="275"/>
        <end position="659"/>
    </location>
</feature>
<feature type="compositionally biased region" description="Basic and acidic residues" evidence="2">
    <location>
        <begin position="869"/>
        <end position="878"/>
    </location>
</feature>
<organism evidence="3 4">
    <name type="scientific">Periconia digitata</name>
    <dbReference type="NCBI Taxonomy" id="1303443"/>
    <lineage>
        <taxon>Eukaryota</taxon>
        <taxon>Fungi</taxon>
        <taxon>Dikarya</taxon>
        <taxon>Ascomycota</taxon>
        <taxon>Pezizomycotina</taxon>
        <taxon>Dothideomycetes</taxon>
        <taxon>Pleosporomycetidae</taxon>
        <taxon>Pleosporales</taxon>
        <taxon>Massarineae</taxon>
        <taxon>Periconiaceae</taxon>
        <taxon>Periconia</taxon>
    </lineage>
</organism>
<evidence type="ECO:0000313" key="3">
    <source>
        <dbReference type="EMBL" id="CAI6340831.1"/>
    </source>
</evidence>
<feature type="coiled-coil region" evidence="1">
    <location>
        <begin position="688"/>
        <end position="722"/>
    </location>
</feature>
<feature type="compositionally biased region" description="Low complexity" evidence="2">
    <location>
        <begin position="288"/>
        <end position="316"/>
    </location>
</feature>
<feature type="compositionally biased region" description="Low complexity" evidence="2">
    <location>
        <begin position="114"/>
        <end position="123"/>
    </location>
</feature>
<protein>
    <submittedName>
        <fullName evidence="3">Uncharacterized protein</fullName>
    </submittedName>
</protein>
<name>A0A9W4UR73_9PLEO</name>
<feature type="compositionally biased region" description="Basic and acidic residues" evidence="2">
    <location>
        <begin position="582"/>
        <end position="591"/>
    </location>
</feature>
<feature type="compositionally biased region" description="Low complexity" evidence="2">
    <location>
        <begin position="593"/>
        <end position="604"/>
    </location>
</feature>
<feature type="region of interest" description="Disordered" evidence="2">
    <location>
        <begin position="729"/>
        <end position="1018"/>
    </location>
</feature>
<dbReference type="Proteomes" id="UP001152607">
    <property type="component" value="Unassembled WGS sequence"/>
</dbReference>
<comment type="caution">
    <text evidence="3">The sequence shown here is derived from an EMBL/GenBank/DDBJ whole genome shotgun (WGS) entry which is preliminary data.</text>
</comment>
<keyword evidence="4" id="KW-1185">Reference proteome</keyword>
<feature type="compositionally biased region" description="Acidic residues" evidence="2">
    <location>
        <begin position="889"/>
        <end position="906"/>
    </location>
</feature>